<dbReference type="EMBL" id="HBUE01237550">
    <property type="protein sequence ID" value="CAG6547823.1"/>
    <property type="molecule type" value="Transcribed_RNA"/>
</dbReference>
<reference evidence="2" key="1">
    <citation type="submission" date="2021-05" db="EMBL/GenBank/DDBJ databases">
        <authorList>
            <person name="Alioto T."/>
            <person name="Alioto T."/>
            <person name="Gomez Garrido J."/>
        </authorList>
    </citation>
    <scope>NUCLEOTIDE SEQUENCE</scope>
</reference>
<feature type="region of interest" description="Disordered" evidence="1">
    <location>
        <begin position="137"/>
        <end position="160"/>
    </location>
</feature>
<feature type="region of interest" description="Disordered" evidence="1">
    <location>
        <begin position="77"/>
        <end position="96"/>
    </location>
</feature>
<proteinExistence type="predicted"/>
<dbReference type="EMBL" id="HBUE01344483">
    <property type="protein sequence ID" value="CAG6600026.1"/>
    <property type="molecule type" value="Transcribed_RNA"/>
</dbReference>
<evidence type="ECO:0000313" key="2">
    <source>
        <dbReference type="EMBL" id="CAG6547823.1"/>
    </source>
</evidence>
<organism evidence="2">
    <name type="scientific">Culex pipiens</name>
    <name type="common">House mosquito</name>
    <dbReference type="NCBI Taxonomy" id="7175"/>
    <lineage>
        <taxon>Eukaryota</taxon>
        <taxon>Metazoa</taxon>
        <taxon>Ecdysozoa</taxon>
        <taxon>Arthropoda</taxon>
        <taxon>Hexapoda</taxon>
        <taxon>Insecta</taxon>
        <taxon>Pterygota</taxon>
        <taxon>Neoptera</taxon>
        <taxon>Endopterygota</taxon>
        <taxon>Diptera</taxon>
        <taxon>Nematocera</taxon>
        <taxon>Culicoidea</taxon>
        <taxon>Culicidae</taxon>
        <taxon>Culicinae</taxon>
        <taxon>Culicini</taxon>
        <taxon>Culex</taxon>
        <taxon>Culex</taxon>
    </lineage>
</organism>
<sequence>MSNLPANRQLSRNIGEWLFRNPRGADLFDASLLHPNAVLAERRTSAASMPGLFGVTRLCLRLLEAMSPKGCLSPGFSTRLTSSVGRDKSTSSGNPDNFAGAGCHCSSASPSNSSNSSRDNSRDSPELLVLLPQVSHGDDELGRHGAARRAGSLCRSGRERGTASAESRTRLFRVLCRICVARQLGVSSDDPAGDSAKVWR</sequence>
<dbReference type="AlphaFoldDB" id="A0A8D8N116"/>
<evidence type="ECO:0000256" key="1">
    <source>
        <dbReference type="SAM" id="MobiDB-lite"/>
    </source>
</evidence>
<feature type="compositionally biased region" description="Polar residues" evidence="1">
    <location>
        <begin position="77"/>
        <end position="95"/>
    </location>
</feature>
<protein>
    <submittedName>
        <fullName evidence="2">(northern house mosquito) hypothetical protein</fullName>
    </submittedName>
</protein>
<feature type="compositionally biased region" description="Low complexity" evidence="1">
    <location>
        <begin position="106"/>
        <end position="118"/>
    </location>
</feature>
<accession>A0A8D8N116</accession>
<feature type="region of interest" description="Disordered" evidence="1">
    <location>
        <begin position="104"/>
        <end position="123"/>
    </location>
</feature>
<name>A0A8D8N116_CULPI</name>